<feature type="region of interest" description="Disordered" evidence="6">
    <location>
        <begin position="252"/>
        <end position="288"/>
    </location>
</feature>
<dbReference type="PANTHER" id="PTHR48039">
    <property type="entry name" value="RNA-BINDING MOTIF PROTEIN 14B"/>
    <property type="match status" value="1"/>
</dbReference>
<dbReference type="EMBL" id="AOGT01002089">
    <property type="protein sequence ID" value="EMG46194.1"/>
    <property type="molecule type" value="Genomic_DNA"/>
</dbReference>
<dbReference type="GO" id="GO:0003729">
    <property type="term" value="F:mRNA binding"/>
    <property type="evidence" value="ECO:0007669"/>
    <property type="project" value="TreeGrafter"/>
</dbReference>
<evidence type="ECO:0000256" key="4">
    <source>
        <dbReference type="ARBA" id="ARBA00023242"/>
    </source>
</evidence>
<dbReference type="AlphaFoldDB" id="M3JUY5"/>
<keyword evidence="9" id="KW-1185">Reference proteome</keyword>
<evidence type="ECO:0000256" key="1">
    <source>
        <dbReference type="ARBA" id="ARBA00004123"/>
    </source>
</evidence>
<keyword evidence="3 5" id="KW-0694">RNA-binding</keyword>
<dbReference type="STRING" id="1245528.M3JUY5"/>
<dbReference type="GO" id="GO:0005730">
    <property type="term" value="C:nucleolus"/>
    <property type="evidence" value="ECO:0007669"/>
    <property type="project" value="TreeGrafter"/>
</dbReference>
<evidence type="ECO:0000256" key="3">
    <source>
        <dbReference type="ARBA" id="ARBA00022884"/>
    </source>
</evidence>
<dbReference type="SUPFAM" id="SSF54928">
    <property type="entry name" value="RNA-binding domain, RBD"/>
    <property type="match status" value="1"/>
</dbReference>
<dbReference type="Pfam" id="PF00076">
    <property type="entry name" value="RRM_1"/>
    <property type="match status" value="2"/>
</dbReference>
<dbReference type="OMA" id="KRHLGFA"/>
<dbReference type="eggNOG" id="KOG0118">
    <property type="taxonomic scope" value="Eukaryota"/>
</dbReference>
<feature type="compositionally biased region" description="Polar residues" evidence="6">
    <location>
        <begin position="138"/>
        <end position="158"/>
    </location>
</feature>
<accession>M3JUY5</accession>
<evidence type="ECO:0000256" key="2">
    <source>
        <dbReference type="ARBA" id="ARBA00022737"/>
    </source>
</evidence>
<dbReference type="InterPro" id="IPR012677">
    <property type="entry name" value="Nucleotide-bd_a/b_plait_sf"/>
</dbReference>
<dbReference type="PROSITE" id="PS50102">
    <property type="entry name" value="RRM"/>
    <property type="match status" value="2"/>
</dbReference>
<sequence length="288" mass="32900">MSTEETKPLKPLIEDRIYVGNVDFKATEDELKELFKDLKVSDVEIPFKESVKNGKTFKKHLGFAFVQFESKDDADKAIDQFNGQKFQRRNIFIRKAVPPPTEEEKKERVAIYRAKKEEEKKEKEEQKALAKKRREEATASSSANNGESGTATIPDGTPSTDTIFITNLDYKVNVKTLSTLFKELKPKWIHVPARKVPYNRRGRGGKFRRPFNKGIAFVKFANEETQKQAVAEFNGKEINGREIIVDIAIDSRVPKEGTGEDVDGEEEEEQVKAEDVATEEEKPEQKEE</sequence>
<feature type="compositionally biased region" description="Basic and acidic residues" evidence="6">
    <location>
        <begin position="120"/>
        <end position="137"/>
    </location>
</feature>
<reference evidence="8 9" key="1">
    <citation type="submission" date="2013-02" db="EMBL/GenBank/DDBJ databases">
        <title>Genome sequence of Candida maltosa Xu316, a potential industrial strain for xylitol and ethanol production.</title>
        <authorList>
            <person name="Yu J."/>
            <person name="Wang Q."/>
            <person name="Geng X."/>
            <person name="Bao W."/>
            <person name="He P."/>
            <person name="Cai J."/>
        </authorList>
    </citation>
    <scope>NUCLEOTIDE SEQUENCE [LARGE SCALE GENOMIC DNA]</scope>
    <source>
        <strain evidence="9">Xu316</strain>
    </source>
</reference>
<dbReference type="CDD" id="cd00590">
    <property type="entry name" value="RRM_SF"/>
    <property type="match status" value="1"/>
</dbReference>
<dbReference type="PANTHER" id="PTHR48039:SF5">
    <property type="entry name" value="RNA-BINDING PROTEIN 28"/>
    <property type="match status" value="1"/>
</dbReference>
<dbReference type="InterPro" id="IPR000504">
    <property type="entry name" value="RRM_dom"/>
</dbReference>
<evidence type="ECO:0000313" key="8">
    <source>
        <dbReference type="EMBL" id="EMG46194.1"/>
    </source>
</evidence>
<evidence type="ECO:0000256" key="5">
    <source>
        <dbReference type="PROSITE-ProRule" id="PRU00176"/>
    </source>
</evidence>
<keyword evidence="4" id="KW-0539">Nucleus</keyword>
<dbReference type="InterPro" id="IPR035979">
    <property type="entry name" value="RBD_domain_sf"/>
</dbReference>
<evidence type="ECO:0000313" key="9">
    <source>
        <dbReference type="Proteomes" id="UP000011777"/>
    </source>
</evidence>
<name>M3JUY5_CANMX</name>
<feature type="domain" description="RRM" evidence="7">
    <location>
        <begin position="15"/>
        <end position="98"/>
    </location>
</feature>
<feature type="region of interest" description="Disordered" evidence="6">
    <location>
        <begin position="120"/>
        <end position="158"/>
    </location>
</feature>
<dbReference type="SMART" id="SM00360">
    <property type="entry name" value="RRM"/>
    <property type="match status" value="2"/>
</dbReference>
<feature type="domain" description="RRM" evidence="7">
    <location>
        <begin position="161"/>
        <end position="250"/>
    </location>
</feature>
<protein>
    <submittedName>
        <fullName evidence="8">Nucleolar single-stranded nucleic acid-binding protein, putative</fullName>
    </submittedName>
</protein>
<dbReference type="InterPro" id="IPR051945">
    <property type="entry name" value="RRM_MRD1_RNA_proc_ribogen"/>
</dbReference>
<dbReference type="OrthoDB" id="439808at2759"/>
<dbReference type="Proteomes" id="UP000011777">
    <property type="component" value="Unassembled WGS sequence"/>
</dbReference>
<gene>
    <name evidence="8" type="ORF">G210_3579</name>
</gene>
<evidence type="ECO:0000259" key="7">
    <source>
        <dbReference type="PROSITE" id="PS50102"/>
    </source>
</evidence>
<dbReference type="Gene3D" id="3.30.70.330">
    <property type="match status" value="2"/>
</dbReference>
<organism evidence="8 9">
    <name type="scientific">Candida maltosa (strain Xu316)</name>
    <name type="common">Yeast</name>
    <dbReference type="NCBI Taxonomy" id="1245528"/>
    <lineage>
        <taxon>Eukaryota</taxon>
        <taxon>Fungi</taxon>
        <taxon>Dikarya</taxon>
        <taxon>Ascomycota</taxon>
        <taxon>Saccharomycotina</taxon>
        <taxon>Pichiomycetes</taxon>
        <taxon>Debaryomycetaceae</taxon>
        <taxon>Candida/Lodderomyces clade</taxon>
        <taxon>Candida</taxon>
    </lineage>
</organism>
<evidence type="ECO:0000256" key="6">
    <source>
        <dbReference type="SAM" id="MobiDB-lite"/>
    </source>
</evidence>
<comment type="subcellular location">
    <subcellularLocation>
        <location evidence="1">Nucleus</location>
    </subcellularLocation>
</comment>
<dbReference type="HOGENOM" id="CLU_012062_9_2_1"/>
<keyword evidence="2" id="KW-0677">Repeat</keyword>
<feature type="compositionally biased region" description="Basic and acidic residues" evidence="6">
    <location>
        <begin position="270"/>
        <end position="288"/>
    </location>
</feature>
<comment type="caution">
    <text evidence="8">The sequence shown here is derived from an EMBL/GenBank/DDBJ whole genome shotgun (WGS) entry which is preliminary data.</text>
</comment>
<proteinExistence type="predicted"/>
<feature type="compositionally biased region" description="Acidic residues" evidence="6">
    <location>
        <begin position="259"/>
        <end position="269"/>
    </location>
</feature>